<feature type="compositionally biased region" description="Low complexity" evidence="1">
    <location>
        <begin position="623"/>
        <end position="632"/>
    </location>
</feature>
<feature type="region of interest" description="Disordered" evidence="1">
    <location>
        <begin position="1667"/>
        <end position="1709"/>
    </location>
</feature>
<dbReference type="Proteomes" id="UP000186817">
    <property type="component" value="Unassembled WGS sequence"/>
</dbReference>
<sequence>MHYFRPARLDPLHVNTVSNSTFVRYQSAVEKFETFLLLFDAAPSSAAELDEWLVLYRREAALTRSKLEITLAGIQFFAPCLRGNLPLTKKVIKGLAIEFPSKHAFPMLSRSAKFIACKLADEGEYRLGVCMLLQQATSLRPSEMLGLREHDLLRPNELVPRYVLRLGTNVGTKVGREQTAFFDPDQDPVLAMLLFRLLRATPEQGFLANCGYDHYRRFAGSALLSSLVQGRLRDWSHHQGRVAGCGAQVTRMGLPVVVPIEDASADEDSPTAPASEAQPGSAKRRSRVMTPPPQPRVVRPSAQRRRVDGTAVLSPSLRAHLESRAGSAAGVAASARPEPLRKQPGGLSYLWKFCSRWFLRLRALLLWGSLAYVLASGPVRDLLVPVQRLMEEQAQYQVEPLAIPVEVDDAVGILKVRGLAREATSFIGGLEYQCTLANFVAKDDLLLLHKVPLSSESSDSTSSERDSRSHSPCSGDGKKHAAGAGGKAGKAVEKSPKSMDVDFEAKEDSPRREADSPVAESLHSITLVEAPSRGVKCPICNAWVKLRANLARHQRESARCRKYQGLPVEQCVCRCGKSFPGEWSLEQHLQSGACTADGAGGAHAEASWPHMSKSHRRESFKESVAAARSRSPLLRRHRGSSVAASSAAASVSGDRPDPAQPLNPVSAASGPAGRLMTCTFNNCKDMLLLQSFASLTAEARVSEEVLQQECRAMESIDSKMWLHVCPIVMLAHSRTNLPAKFRVFVHTLALLSDSPETLVQLVRSISSVHTDYGVESGIARMPPIPLEDILPHWHSGPEPEHHLNDDCFVESGELQHVADDMFQGDEPPRQHLIDLSCSLEGPDMMHIIHNATNDLSTVADTYPDMLQKLTVLLKLMSNKETKQQLLTGCFSQGDAHAFYNQIAAVSHTVHEKRWNTIATAIELAADLEVALRAGWDLDDFMRGRKPPSSRQEDTSPAVAFGVNLQQVDEAIHSDFFWASIKVFLEVARVQRQAVRFVTSCPCHYGLSRTGVDQAVLDKWDSCLMRGCRCPEICGGDFFAMMQETMQAGSVSLEMQLPRSLSQEEKLKLLRDFELSRQMLLTTYVVKLSFWSQAPFAVVGIAHHDPAIRMKSCVTCLQSKSDHPKIQLLQKHEDVVRAFLVAGCLWDETGAFNVLKELAAEVRLFFSTAWRVEGQHAKTRRAVDHAPCRSAAFVSFLHRKLEFAAHLRAHPEAAMEVAELMGRALNGVAAAKALGFSVAAMEKSAWFNWGKQKSSFRYIYHDDPYLKYVLPLPPSWKRVLPERLLSQPDMVLPQGSCLLRWTLAQQHIKQHANRGCYMSVKYNPHLLYSVRSILAPDEDGAILRVQDGNLLGDDFDEVGQAGRLNALPCPQHQLVSLKAFLEGAGDVAEEVMFFSLLHKSPQRYHRTKTVSEVSLKDSWFVQLHDILAMRPEKKEVLVSLQGVALGPTATDKWEDDPLALHVAHLDLASLKAMWLWEVDASAAVHRFDNQMMSTIPQQMHERLETLLQQLVGSNSLCGRPEEDPAIAELLDILVSESLVEGPPWKLTPTGAERTRQAVRLWNEVPLLRRTEKPLSEASLYQLVLELDAAGFTHEVVTASKHKKLKKQQSPHLQEGQKMWFTRSDDVTVCRSYVLALLSCPVEQVPYAAAEKEYLRLLGLEQTPALGNKKGKRKRFHVNDDWPDDALSQPRARVPSQLGGDSDVPADEDDNVEEGVSANGGWAFGMWVQGLVGGRVAGLVPGPDSTCGLCFPCRALEKWTAAMKSSADFADDAFSFDAMNLNHGHIGSNPPRSPRTSPQKRRYKQGGLADHLSTLHCQAGPGNLFELFDFPKEHVRTMSKHPELLARACQLLEHGIVHSSDYAGMLAEREGMRLLLQALREEASCSGSYTFTRACDIDRDCQQLLLHSAQTQDQGQSCIFQDICQQIHPTAQAWCQACLPKAEDSSESCAAAYDSMDEFLRANGSWAVDQEHSCECLVHGKPCIVSPPRPLDKSLVINTAGNTCVGWSSVGKRSKHAHKSQHAFFVWLAQRRELARRGQEDLFFQECTPDFDAASCIAQRLSETHFVTHAVIGPRGLGWPTARDRRLSCGLSLQTLVWTGPESPQEVQQDFERFFQRRCSPNVTGSIFFQASDAVVRAWVQRKMQRRTRVADQESVPVCGKDMFMLVLTPAQLQRLEHYGKLSEVSSSLGGTMIADLDHWPNAAASHGPTWPCMLKHGTIVDVGASRIAMTVDRCLALGFHVKECGNSSYRWPLEEYMQGVRDRVGQALTGNSQSLPAILAWYLYVFCHTCRREQCTVQPSLPDQTDESDDKHD</sequence>
<feature type="compositionally biased region" description="Basic and acidic residues" evidence="1">
    <location>
        <begin position="490"/>
        <end position="515"/>
    </location>
</feature>
<comment type="caution">
    <text evidence="2">The sequence shown here is derived from an EMBL/GenBank/DDBJ whole genome shotgun (WGS) entry which is preliminary data.</text>
</comment>
<evidence type="ECO:0000256" key="1">
    <source>
        <dbReference type="SAM" id="MobiDB-lite"/>
    </source>
</evidence>
<dbReference type="EMBL" id="LSRX01000054">
    <property type="protein sequence ID" value="OLQ11794.1"/>
    <property type="molecule type" value="Genomic_DNA"/>
</dbReference>
<evidence type="ECO:0000313" key="2">
    <source>
        <dbReference type="EMBL" id="OLQ11794.1"/>
    </source>
</evidence>
<feature type="region of interest" description="Disordered" evidence="1">
    <location>
        <begin position="600"/>
        <end position="668"/>
    </location>
</feature>
<dbReference type="OrthoDB" id="413551at2759"/>
<feature type="compositionally biased region" description="Low complexity" evidence="1">
    <location>
        <begin position="640"/>
        <end position="652"/>
    </location>
</feature>
<feature type="region of interest" description="Disordered" evidence="1">
    <location>
        <begin position="455"/>
        <end position="520"/>
    </location>
</feature>
<keyword evidence="3" id="KW-1185">Reference proteome</keyword>
<organism evidence="2 3">
    <name type="scientific">Symbiodinium microadriaticum</name>
    <name type="common">Dinoflagellate</name>
    <name type="synonym">Zooxanthella microadriatica</name>
    <dbReference type="NCBI Taxonomy" id="2951"/>
    <lineage>
        <taxon>Eukaryota</taxon>
        <taxon>Sar</taxon>
        <taxon>Alveolata</taxon>
        <taxon>Dinophyceae</taxon>
        <taxon>Suessiales</taxon>
        <taxon>Symbiodiniaceae</taxon>
        <taxon>Symbiodinium</taxon>
    </lineage>
</organism>
<evidence type="ECO:0000313" key="3">
    <source>
        <dbReference type="Proteomes" id="UP000186817"/>
    </source>
</evidence>
<name>A0A1Q9EWH2_SYMMI</name>
<feature type="region of interest" description="Disordered" evidence="1">
    <location>
        <begin position="263"/>
        <end position="307"/>
    </location>
</feature>
<proteinExistence type="predicted"/>
<feature type="region of interest" description="Disordered" evidence="1">
    <location>
        <begin position="1781"/>
        <end position="1803"/>
    </location>
</feature>
<protein>
    <submittedName>
        <fullName evidence="2">Uncharacterized protein</fullName>
    </submittedName>
</protein>
<gene>
    <name evidence="2" type="ORF">AK812_SmicGene4405</name>
</gene>
<accession>A0A1Q9EWH2</accession>
<reference evidence="2 3" key="1">
    <citation type="submission" date="2016-02" db="EMBL/GenBank/DDBJ databases">
        <title>Genome analysis of coral dinoflagellate symbionts highlights evolutionary adaptations to a symbiotic lifestyle.</title>
        <authorList>
            <person name="Aranda M."/>
            <person name="Li Y."/>
            <person name="Liew Y.J."/>
            <person name="Baumgarten S."/>
            <person name="Simakov O."/>
            <person name="Wilson M."/>
            <person name="Piel J."/>
            <person name="Ashoor H."/>
            <person name="Bougouffa S."/>
            <person name="Bajic V.B."/>
            <person name="Ryu T."/>
            <person name="Ravasi T."/>
            <person name="Bayer T."/>
            <person name="Micklem G."/>
            <person name="Kim H."/>
            <person name="Bhak J."/>
            <person name="Lajeunesse T.C."/>
            <person name="Voolstra C.R."/>
        </authorList>
    </citation>
    <scope>NUCLEOTIDE SEQUENCE [LARGE SCALE GENOMIC DNA]</scope>
    <source>
        <strain evidence="2 3">CCMP2467</strain>
    </source>
</reference>